<dbReference type="EMBL" id="MFFF01000005">
    <property type="protein sequence ID" value="OGE99988.1"/>
    <property type="molecule type" value="Genomic_DNA"/>
</dbReference>
<keyword evidence="1" id="KW-0472">Membrane</keyword>
<evidence type="ECO:0000313" key="2">
    <source>
        <dbReference type="EMBL" id="OGE99988.1"/>
    </source>
</evidence>
<evidence type="ECO:0000313" key="3">
    <source>
        <dbReference type="Proteomes" id="UP000177235"/>
    </source>
</evidence>
<feature type="transmembrane region" description="Helical" evidence="1">
    <location>
        <begin position="64"/>
        <end position="90"/>
    </location>
</feature>
<feature type="transmembrane region" description="Helical" evidence="1">
    <location>
        <begin position="102"/>
        <end position="123"/>
    </location>
</feature>
<protein>
    <submittedName>
        <fullName evidence="2">Uncharacterized protein</fullName>
    </submittedName>
</protein>
<feature type="transmembrane region" description="Helical" evidence="1">
    <location>
        <begin position="21"/>
        <end position="44"/>
    </location>
</feature>
<dbReference type="Proteomes" id="UP000177235">
    <property type="component" value="Unassembled WGS sequence"/>
</dbReference>
<keyword evidence="1" id="KW-0812">Transmembrane</keyword>
<evidence type="ECO:0000256" key="1">
    <source>
        <dbReference type="SAM" id="Phobius"/>
    </source>
</evidence>
<gene>
    <name evidence="2" type="ORF">A3J05_02160</name>
</gene>
<keyword evidence="1" id="KW-1133">Transmembrane helix</keyword>
<comment type="caution">
    <text evidence="2">The sequence shown here is derived from an EMBL/GenBank/DDBJ whole genome shotgun (WGS) entry which is preliminary data.</text>
</comment>
<name>A0A1F5QCW4_9BACT</name>
<proteinExistence type="predicted"/>
<sequence length="149" mass="15832">MALLKATELLRQSWEIFKQKIKTLILLQLVPLIAAIPAVILFGVSGFMEKGEFPKNLGGGDAALIIGALVVVVIAALIQMWAQVAILLAIDNQNAEPGVKNMLMTVAGIIFGPVATVYGYLIYRALQDQKMTPVAAPAPAMPASPPLIV</sequence>
<reference evidence="2 3" key="1">
    <citation type="journal article" date="2016" name="Nat. Commun.">
        <title>Thousands of microbial genomes shed light on interconnected biogeochemical processes in an aquifer system.</title>
        <authorList>
            <person name="Anantharaman K."/>
            <person name="Brown C.T."/>
            <person name="Hug L.A."/>
            <person name="Sharon I."/>
            <person name="Castelle C.J."/>
            <person name="Probst A.J."/>
            <person name="Thomas B.C."/>
            <person name="Singh A."/>
            <person name="Wilkins M.J."/>
            <person name="Karaoz U."/>
            <person name="Brodie E.L."/>
            <person name="Williams K.H."/>
            <person name="Hubbard S.S."/>
            <person name="Banfield J.F."/>
        </authorList>
    </citation>
    <scope>NUCLEOTIDE SEQUENCE [LARGE SCALE GENOMIC DNA]</scope>
</reference>
<dbReference type="AlphaFoldDB" id="A0A1F5QCW4"/>
<accession>A0A1F5QCW4</accession>
<organism evidence="2 3">
    <name type="scientific">Candidatus Doudnabacteria bacterium RIFCSPLOWO2_02_FULL_48_13</name>
    <dbReference type="NCBI Taxonomy" id="1817845"/>
    <lineage>
        <taxon>Bacteria</taxon>
        <taxon>Candidatus Doudnaibacteriota</taxon>
    </lineage>
</organism>